<evidence type="ECO:0000256" key="2">
    <source>
        <dbReference type="ARBA" id="ARBA00009597"/>
    </source>
</evidence>
<evidence type="ECO:0000256" key="7">
    <source>
        <dbReference type="SAM" id="Coils"/>
    </source>
</evidence>
<dbReference type="Gene3D" id="3.10.450.240">
    <property type="match status" value="2"/>
</dbReference>
<proteinExistence type="inferred from homology"/>
<keyword evidence="4" id="KW-0809">Transit peptide</keyword>
<evidence type="ECO:0000256" key="8">
    <source>
        <dbReference type="SAM" id="MobiDB-lite"/>
    </source>
</evidence>
<dbReference type="Proteomes" id="UP000675881">
    <property type="component" value="Chromosome 5"/>
</dbReference>
<dbReference type="SUPFAM" id="SSF54427">
    <property type="entry name" value="NTF2-like"/>
    <property type="match status" value="1"/>
</dbReference>
<dbReference type="SMART" id="SM00978">
    <property type="entry name" value="Tim44"/>
    <property type="match status" value="1"/>
</dbReference>
<feature type="domain" description="Tim44-like" evidence="9">
    <location>
        <begin position="195"/>
        <end position="326"/>
    </location>
</feature>
<gene>
    <name evidence="10" type="ORF">LSAA_10362</name>
</gene>
<feature type="coiled-coil region" evidence="7">
    <location>
        <begin position="51"/>
        <end position="87"/>
    </location>
</feature>
<evidence type="ECO:0000256" key="1">
    <source>
        <dbReference type="ARBA" id="ARBA00004273"/>
    </source>
</evidence>
<keyword evidence="6" id="KW-0472">Membrane</keyword>
<dbReference type="InterPro" id="IPR039544">
    <property type="entry name" value="Tim44-like"/>
</dbReference>
<evidence type="ECO:0000256" key="4">
    <source>
        <dbReference type="ARBA" id="ARBA00022946"/>
    </source>
</evidence>
<keyword evidence="3" id="KW-0999">Mitochondrion inner membrane</keyword>
<dbReference type="AlphaFoldDB" id="A0A7R8CVC4"/>
<feature type="region of interest" description="Disordered" evidence="8">
    <location>
        <begin position="158"/>
        <end position="188"/>
    </location>
</feature>
<dbReference type="Pfam" id="PF04280">
    <property type="entry name" value="Tim44"/>
    <property type="match status" value="1"/>
</dbReference>
<dbReference type="PANTHER" id="PTHR10721">
    <property type="entry name" value="MITOCHONDRIAL IMPORT INNER MEMBRANE TRANSLOCASE SUBUNIT TIM44"/>
    <property type="match status" value="1"/>
</dbReference>
<dbReference type="OrthoDB" id="10265990at2759"/>
<evidence type="ECO:0000313" key="11">
    <source>
        <dbReference type="Proteomes" id="UP000675881"/>
    </source>
</evidence>
<evidence type="ECO:0000256" key="5">
    <source>
        <dbReference type="ARBA" id="ARBA00023128"/>
    </source>
</evidence>
<dbReference type="GO" id="GO:0005743">
    <property type="term" value="C:mitochondrial inner membrane"/>
    <property type="evidence" value="ECO:0007669"/>
    <property type="project" value="UniProtKB-SubCell"/>
</dbReference>
<feature type="compositionally biased region" description="Polar residues" evidence="8">
    <location>
        <begin position="173"/>
        <end position="188"/>
    </location>
</feature>
<keyword evidence="5" id="KW-0496">Mitochondrion</keyword>
<dbReference type="EMBL" id="HG994584">
    <property type="protein sequence ID" value="CAF2943620.1"/>
    <property type="molecule type" value="Genomic_DNA"/>
</dbReference>
<evidence type="ECO:0000256" key="6">
    <source>
        <dbReference type="ARBA" id="ARBA00023136"/>
    </source>
</evidence>
<dbReference type="InterPro" id="IPR007379">
    <property type="entry name" value="Tim44-like_dom"/>
</dbReference>
<dbReference type="PANTHER" id="PTHR10721:SF1">
    <property type="entry name" value="MITOCHONDRIAL IMPORT INNER MEMBRANE TRANSLOCASE SUBUNIT TIM44"/>
    <property type="match status" value="1"/>
</dbReference>
<dbReference type="GO" id="GO:0051087">
    <property type="term" value="F:protein-folding chaperone binding"/>
    <property type="evidence" value="ECO:0007669"/>
    <property type="project" value="TreeGrafter"/>
</dbReference>
<evidence type="ECO:0000313" key="10">
    <source>
        <dbReference type="EMBL" id="CAF2943620.1"/>
    </source>
</evidence>
<evidence type="ECO:0000259" key="9">
    <source>
        <dbReference type="SMART" id="SM00978"/>
    </source>
</evidence>
<protein>
    <submittedName>
        <fullName evidence="10">TIM44</fullName>
    </submittedName>
</protein>
<reference evidence="10" key="1">
    <citation type="submission" date="2021-02" db="EMBL/GenBank/DDBJ databases">
        <authorList>
            <person name="Bekaert M."/>
        </authorList>
    </citation>
    <scope>NUCLEOTIDE SEQUENCE</scope>
    <source>
        <strain evidence="10">IoA-00</strain>
    </source>
</reference>
<keyword evidence="7" id="KW-0175">Coiled coil</keyword>
<dbReference type="InterPro" id="IPR032710">
    <property type="entry name" value="NTF2-like_dom_sf"/>
</dbReference>
<dbReference type="GO" id="GO:0030150">
    <property type="term" value="P:protein import into mitochondrial matrix"/>
    <property type="evidence" value="ECO:0007669"/>
    <property type="project" value="TreeGrafter"/>
</dbReference>
<evidence type="ECO:0000256" key="3">
    <source>
        <dbReference type="ARBA" id="ARBA00022792"/>
    </source>
</evidence>
<keyword evidence="11" id="KW-1185">Reference proteome</keyword>
<comment type="subcellular location">
    <subcellularLocation>
        <location evidence="1">Mitochondrion inner membrane</location>
    </subcellularLocation>
</comment>
<name>A0A7R8CVC4_LEPSM</name>
<organism evidence="10 11">
    <name type="scientific">Lepeophtheirus salmonis</name>
    <name type="common">Salmon louse</name>
    <name type="synonym">Caligus salmonis</name>
    <dbReference type="NCBI Taxonomy" id="72036"/>
    <lineage>
        <taxon>Eukaryota</taxon>
        <taxon>Metazoa</taxon>
        <taxon>Ecdysozoa</taxon>
        <taxon>Arthropoda</taxon>
        <taxon>Crustacea</taxon>
        <taxon>Multicrustacea</taxon>
        <taxon>Hexanauplia</taxon>
        <taxon>Copepoda</taxon>
        <taxon>Siphonostomatoida</taxon>
        <taxon>Caligidae</taxon>
        <taxon>Lepeophtheirus</taxon>
    </lineage>
</organism>
<accession>A0A7R8CVC4</accession>
<comment type="similarity">
    <text evidence="2">Belongs to the Tim44 family.</text>
</comment>
<sequence>MQQLQCFGLAYALFVGVNTWVYAIILEAILGRDPHFLGTSLKNFKDEYSKDQKIQSNLTKFREEAKRLEESQALQDARSKFNKIEEETSGVLKDRIKDFSGSLEGSRKKINELGESVSKAAESVSKAAESIGSTSAFQKASRSASILKKEIEGSSLGTHVYSRPSTLRKRKSSTPNENITVDDTSTGDCSQQTELSQALTEIIKMDPNFCREEFLKQCERDIIPNILEAINQATPIRQAKELGYLMESTVLDIDNVDLTTGMMMEQGPVLAITFNAQQILCVRDRSGKIIEGDPERVMRIMYIFVLCRDQTELDPQAAWRLLEVQARDRQEEQYL</sequence>